<dbReference type="Pfam" id="PF03551">
    <property type="entry name" value="PadR"/>
    <property type="match status" value="1"/>
</dbReference>
<dbReference type="InterPro" id="IPR005149">
    <property type="entry name" value="Tscrpt_reg_PadR_N"/>
</dbReference>
<dbReference type="InterPro" id="IPR036390">
    <property type="entry name" value="WH_DNA-bd_sf"/>
</dbReference>
<evidence type="ECO:0000313" key="2">
    <source>
        <dbReference type="EMBL" id="KRL44258.1"/>
    </source>
</evidence>
<organism evidence="2 3">
    <name type="scientific">Lacticaseibacillus manihotivorans DSM 13343 = JCM 12514</name>
    <dbReference type="NCBI Taxonomy" id="1423769"/>
    <lineage>
        <taxon>Bacteria</taxon>
        <taxon>Bacillati</taxon>
        <taxon>Bacillota</taxon>
        <taxon>Bacilli</taxon>
        <taxon>Lactobacillales</taxon>
        <taxon>Lactobacillaceae</taxon>
        <taxon>Lacticaseibacillus</taxon>
    </lineage>
</organism>
<feature type="domain" description="Transcription regulator PadR N-terminal" evidence="1">
    <location>
        <begin position="15"/>
        <end position="84"/>
    </location>
</feature>
<dbReference type="EMBL" id="AZEU01000164">
    <property type="protein sequence ID" value="KRL44258.1"/>
    <property type="molecule type" value="Genomic_DNA"/>
</dbReference>
<keyword evidence="3" id="KW-1185">Reference proteome</keyword>
<dbReference type="AlphaFoldDB" id="A0A0R1QQD3"/>
<sequence>MKSSQLLKGVLEGCVLLIISQGEIYGYELMQRLHQYGFTTVVGGTLYPLLAKLEKQGDITGMMKASPDGPDRKYFHLTVSGIAACDEFKTQWATLLAQVAAVEEDTHDNT</sequence>
<accession>A0A0R1QQD3</accession>
<evidence type="ECO:0000313" key="3">
    <source>
        <dbReference type="Proteomes" id="UP000051790"/>
    </source>
</evidence>
<dbReference type="PATRIC" id="fig|1423769.4.peg.1353"/>
<dbReference type="SUPFAM" id="SSF46785">
    <property type="entry name" value="Winged helix' DNA-binding domain"/>
    <property type="match status" value="1"/>
</dbReference>
<dbReference type="InterPro" id="IPR052509">
    <property type="entry name" value="Metal_resp_DNA-bind_regulator"/>
</dbReference>
<reference evidence="2 3" key="1">
    <citation type="journal article" date="2015" name="Genome Announc.">
        <title>Expanding the biotechnology potential of lactobacilli through comparative genomics of 213 strains and associated genera.</title>
        <authorList>
            <person name="Sun Z."/>
            <person name="Harris H.M."/>
            <person name="McCann A."/>
            <person name="Guo C."/>
            <person name="Argimon S."/>
            <person name="Zhang W."/>
            <person name="Yang X."/>
            <person name="Jeffery I.B."/>
            <person name="Cooney J.C."/>
            <person name="Kagawa T.F."/>
            <person name="Liu W."/>
            <person name="Song Y."/>
            <person name="Salvetti E."/>
            <person name="Wrobel A."/>
            <person name="Rasinkangas P."/>
            <person name="Parkhill J."/>
            <person name="Rea M.C."/>
            <person name="O'Sullivan O."/>
            <person name="Ritari J."/>
            <person name="Douillard F.P."/>
            <person name="Paul Ross R."/>
            <person name="Yang R."/>
            <person name="Briner A.E."/>
            <person name="Felis G.E."/>
            <person name="de Vos W.M."/>
            <person name="Barrangou R."/>
            <person name="Klaenhammer T.R."/>
            <person name="Caufield P.W."/>
            <person name="Cui Y."/>
            <person name="Zhang H."/>
            <person name="O'Toole P.W."/>
        </authorList>
    </citation>
    <scope>NUCLEOTIDE SEQUENCE [LARGE SCALE GENOMIC DNA]</scope>
    <source>
        <strain evidence="2 3">DSM 13343</strain>
    </source>
</reference>
<dbReference type="RefSeq" id="WP_056963953.1">
    <property type="nucleotide sequence ID" value="NZ_AZEU01000164.1"/>
</dbReference>
<proteinExistence type="predicted"/>
<dbReference type="Proteomes" id="UP000051790">
    <property type="component" value="Unassembled WGS sequence"/>
</dbReference>
<dbReference type="PANTHER" id="PTHR33169:SF14">
    <property type="entry name" value="TRANSCRIPTIONAL REGULATOR RV3488"/>
    <property type="match status" value="1"/>
</dbReference>
<dbReference type="InterPro" id="IPR036388">
    <property type="entry name" value="WH-like_DNA-bd_sf"/>
</dbReference>
<gene>
    <name evidence="2" type="ORF">FD01_GL001254</name>
</gene>
<dbReference type="Gene3D" id="1.10.10.10">
    <property type="entry name" value="Winged helix-like DNA-binding domain superfamily/Winged helix DNA-binding domain"/>
    <property type="match status" value="1"/>
</dbReference>
<dbReference type="PANTHER" id="PTHR33169">
    <property type="entry name" value="PADR-FAMILY TRANSCRIPTIONAL REGULATOR"/>
    <property type="match status" value="1"/>
</dbReference>
<name>A0A0R1QQD3_9LACO</name>
<evidence type="ECO:0000259" key="1">
    <source>
        <dbReference type="Pfam" id="PF03551"/>
    </source>
</evidence>
<comment type="caution">
    <text evidence="2">The sequence shown here is derived from an EMBL/GenBank/DDBJ whole genome shotgun (WGS) entry which is preliminary data.</text>
</comment>
<dbReference type="OrthoDB" id="9791785at2"/>
<protein>
    <recommendedName>
        <fullName evidence="1">Transcription regulator PadR N-terminal domain-containing protein</fullName>
    </recommendedName>
</protein>